<sequence>MATRKTDYFAAGMAVMALEACMRNSEHRPVLSLMTALILTLLTVSSAAWAQPEARVYDLNNRTAEDIALQIRELYQQAPVTVTARGQQLVVRGEPTLLDEIGTLVQSMDVPPVQMRISVRYRQDIGGKQSGGSVTLSNGSAGASVERRTISTNSTRERQLIVQDGQSAHITSGNVRTLPFAIQGGRNPAAILQQVETRSGFVVSPQAISNQAVELSIVSFEEDPAALPGYETEALMTIRRVEPGQWVSLGGTRTSMNQEQQGITYRVNGKRSENQSIDVKVEILP</sequence>
<dbReference type="InterPro" id="IPR038591">
    <property type="entry name" value="NolW-like_sf"/>
</dbReference>
<feature type="domain" description="NolW-like" evidence="2">
    <location>
        <begin position="55"/>
        <end position="113"/>
    </location>
</feature>
<dbReference type="Proteomes" id="UP000469950">
    <property type="component" value="Unassembled WGS sequence"/>
</dbReference>
<proteinExistence type="predicted"/>
<name>A0A833JUF7_MARNT</name>
<evidence type="ECO:0000313" key="4">
    <source>
        <dbReference type="Proteomes" id="UP000469950"/>
    </source>
</evidence>
<dbReference type="Pfam" id="PF03958">
    <property type="entry name" value="Secretin_N"/>
    <property type="match status" value="1"/>
</dbReference>
<dbReference type="Gene3D" id="3.30.1370.120">
    <property type="match status" value="1"/>
</dbReference>
<organism evidence="3 4">
    <name type="scientific">Marinobacter nauticus</name>
    <name type="common">Marinobacter hydrocarbonoclasticus</name>
    <name type="synonym">Marinobacter aquaeolei</name>
    <dbReference type="NCBI Taxonomy" id="2743"/>
    <lineage>
        <taxon>Bacteria</taxon>
        <taxon>Pseudomonadati</taxon>
        <taxon>Pseudomonadota</taxon>
        <taxon>Gammaproteobacteria</taxon>
        <taxon>Pseudomonadales</taxon>
        <taxon>Marinobacteraceae</taxon>
        <taxon>Marinobacter</taxon>
    </lineage>
</organism>
<reference evidence="3 4" key="1">
    <citation type="submission" date="2019-10" db="EMBL/GenBank/DDBJ databases">
        <title>Draft genome sequence of Marinobacter hydrocarbonoclasticus NCT7M from the microbiome of the marine copepod.</title>
        <authorList>
            <person name="Nuttall R."/>
            <person name="Sharma G."/>
            <person name="Moisander P."/>
        </authorList>
    </citation>
    <scope>NUCLEOTIDE SEQUENCE [LARGE SCALE GENOMIC DNA]</scope>
    <source>
        <strain evidence="3 4">NCT7M</strain>
    </source>
</reference>
<protein>
    <submittedName>
        <fullName evidence="3">Type II and III secretion system family protein</fullName>
    </submittedName>
</protein>
<evidence type="ECO:0000313" key="3">
    <source>
        <dbReference type="EMBL" id="KAE8546330.1"/>
    </source>
</evidence>
<gene>
    <name evidence="3" type="ORF">F6453_1072</name>
</gene>
<feature type="region of interest" description="Disordered" evidence="1">
    <location>
        <begin position="130"/>
        <end position="152"/>
    </location>
</feature>
<dbReference type="AlphaFoldDB" id="A0A833JUF7"/>
<comment type="caution">
    <text evidence="3">The sequence shown here is derived from an EMBL/GenBank/DDBJ whole genome shotgun (WGS) entry which is preliminary data.</text>
</comment>
<dbReference type="InterPro" id="IPR005644">
    <property type="entry name" value="NolW-like"/>
</dbReference>
<evidence type="ECO:0000259" key="2">
    <source>
        <dbReference type="Pfam" id="PF03958"/>
    </source>
</evidence>
<dbReference type="EMBL" id="WBMP01000004">
    <property type="protein sequence ID" value="KAE8546330.1"/>
    <property type="molecule type" value="Genomic_DNA"/>
</dbReference>
<feature type="compositionally biased region" description="Polar residues" evidence="1">
    <location>
        <begin position="131"/>
        <end position="141"/>
    </location>
</feature>
<accession>A0A833JUF7</accession>
<evidence type="ECO:0000256" key="1">
    <source>
        <dbReference type="SAM" id="MobiDB-lite"/>
    </source>
</evidence>